<keyword evidence="6 8" id="KW-0472">Membrane</keyword>
<dbReference type="Pfam" id="PF21082">
    <property type="entry name" value="MS_channel_3rd"/>
    <property type="match status" value="1"/>
</dbReference>
<evidence type="ECO:0000256" key="2">
    <source>
        <dbReference type="ARBA" id="ARBA00008017"/>
    </source>
</evidence>
<keyword evidence="4 8" id="KW-0812">Transmembrane</keyword>
<dbReference type="AlphaFoldDB" id="A0A6I1FMT9"/>
<dbReference type="InterPro" id="IPR006685">
    <property type="entry name" value="MscS_channel_2nd"/>
</dbReference>
<dbReference type="Gene3D" id="1.10.287.1260">
    <property type="match status" value="1"/>
</dbReference>
<evidence type="ECO:0000313" key="13">
    <source>
        <dbReference type="Proteomes" id="UP000429595"/>
    </source>
</evidence>
<dbReference type="SUPFAM" id="SSF82689">
    <property type="entry name" value="Mechanosensitive channel protein MscS (YggB), C-terminal domain"/>
    <property type="match status" value="1"/>
</dbReference>
<keyword evidence="5 8" id="KW-1133">Transmembrane helix</keyword>
<reference evidence="12 13" key="1">
    <citation type="submission" date="2019-10" db="EMBL/GenBank/DDBJ databases">
        <title>Bacillus aerolatum sp. nov., isolated from bioaerosol of sport playgrounds.</title>
        <authorList>
            <person name="Chen P."/>
            <person name="Zhang G."/>
        </authorList>
    </citation>
    <scope>NUCLEOTIDE SEQUENCE [LARGE SCALE GENOMIC DNA]</scope>
    <source>
        <strain evidence="12 13">CX253</strain>
    </source>
</reference>
<evidence type="ECO:0000313" key="12">
    <source>
        <dbReference type="EMBL" id="KAB7707619.1"/>
    </source>
</evidence>
<evidence type="ECO:0000256" key="3">
    <source>
        <dbReference type="ARBA" id="ARBA00022475"/>
    </source>
</evidence>
<feature type="domain" description="Mechanosensitive ion channel MscS" evidence="9">
    <location>
        <begin position="119"/>
        <end position="183"/>
    </location>
</feature>
<dbReference type="InterPro" id="IPR049278">
    <property type="entry name" value="MS_channel_C"/>
</dbReference>
<sequence>MSTIERMVEKIWAKLINEETWLALGEGTVKIILTLIVAAFVIKIAKAAVRNFFHLRSKAPLVFSERRENTLLKLTENVISYVVYFIALMNVLAILTFDIKGLIAGAGVVGLAVGFGAQNLVRDIITGFFIIFEDQFSVGDFVRIGNFEGTVEEIGLRTTKIKEWTGQLHILPNGSINEVTNFSIHNSVAVVDVSIAYEENIDEAEKVINNLLETMPDKYEEIVAPPKLLGVQNLVASDVILRIIAETTPMNHWFIARMLRKEVKLCLDENGIEIPFPRLVMYSRGEQEEAVAPKKYERAKRS</sequence>
<evidence type="ECO:0000256" key="6">
    <source>
        <dbReference type="ARBA" id="ARBA00023136"/>
    </source>
</evidence>
<evidence type="ECO:0000259" key="11">
    <source>
        <dbReference type="Pfam" id="PF21088"/>
    </source>
</evidence>
<keyword evidence="3" id="KW-1003">Cell membrane</keyword>
<comment type="subcellular location">
    <subcellularLocation>
        <location evidence="1">Cell membrane</location>
        <topology evidence="1">Multi-pass membrane protein</topology>
    </subcellularLocation>
</comment>
<dbReference type="PANTHER" id="PTHR30460:SF0">
    <property type="entry name" value="MODERATE CONDUCTANCE MECHANOSENSITIVE CHANNEL YBIO"/>
    <property type="match status" value="1"/>
</dbReference>
<organism evidence="12 13">
    <name type="scientific">Bacillus aerolatus</name>
    <dbReference type="NCBI Taxonomy" id="2653354"/>
    <lineage>
        <taxon>Bacteria</taxon>
        <taxon>Bacillati</taxon>
        <taxon>Bacillota</taxon>
        <taxon>Bacilli</taxon>
        <taxon>Bacillales</taxon>
        <taxon>Bacillaceae</taxon>
        <taxon>Bacillus</taxon>
    </lineage>
</organism>
<dbReference type="Proteomes" id="UP000429595">
    <property type="component" value="Unassembled WGS sequence"/>
</dbReference>
<dbReference type="Pfam" id="PF00924">
    <property type="entry name" value="MS_channel_2nd"/>
    <property type="match status" value="1"/>
</dbReference>
<dbReference type="InterPro" id="IPR049142">
    <property type="entry name" value="MS_channel_1st"/>
</dbReference>
<protein>
    <submittedName>
        <fullName evidence="12">Mechanosensitive ion channel</fullName>
    </submittedName>
</protein>
<evidence type="ECO:0000256" key="8">
    <source>
        <dbReference type="SAM" id="Phobius"/>
    </source>
</evidence>
<dbReference type="SUPFAM" id="SSF50182">
    <property type="entry name" value="Sm-like ribonucleoproteins"/>
    <property type="match status" value="1"/>
</dbReference>
<dbReference type="Gene3D" id="3.30.70.100">
    <property type="match status" value="1"/>
</dbReference>
<dbReference type="FunFam" id="2.30.30.60:FF:000001">
    <property type="entry name" value="MscS Mechanosensitive ion channel"/>
    <property type="match status" value="1"/>
</dbReference>
<evidence type="ECO:0000256" key="5">
    <source>
        <dbReference type="ARBA" id="ARBA00022989"/>
    </source>
</evidence>
<dbReference type="GO" id="GO:0005886">
    <property type="term" value="C:plasma membrane"/>
    <property type="evidence" value="ECO:0007669"/>
    <property type="project" value="UniProtKB-SubCell"/>
</dbReference>
<dbReference type="InterPro" id="IPR045276">
    <property type="entry name" value="YbiO_bact"/>
</dbReference>
<comment type="similarity">
    <text evidence="2">Belongs to the MscS (TC 1.A.23) family.</text>
</comment>
<dbReference type="PANTHER" id="PTHR30460">
    <property type="entry name" value="MODERATE CONDUCTANCE MECHANOSENSITIVE CHANNEL YBIO"/>
    <property type="match status" value="1"/>
</dbReference>
<dbReference type="InterPro" id="IPR011014">
    <property type="entry name" value="MscS_channel_TM-2"/>
</dbReference>
<feature type="transmembrane region" description="Helical" evidence="8">
    <location>
        <begin position="74"/>
        <end position="95"/>
    </location>
</feature>
<evidence type="ECO:0000259" key="10">
    <source>
        <dbReference type="Pfam" id="PF21082"/>
    </source>
</evidence>
<feature type="domain" description="Mechanosensitive ion channel transmembrane helices 2/3" evidence="11">
    <location>
        <begin position="77"/>
        <end position="118"/>
    </location>
</feature>
<name>A0A6I1FMT9_9BACI</name>
<evidence type="ECO:0000256" key="1">
    <source>
        <dbReference type="ARBA" id="ARBA00004651"/>
    </source>
</evidence>
<evidence type="ECO:0000256" key="4">
    <source>
        <dbReference type="ARBA" id="ARBA00022692"/>
    </source>
</evidence>
<accession>A0A6I1FMT9</accession>
<dbReference type="Pfam" id="PF21088">
    <property type="entry name" value="MS_channel_1st"/>
    <property type="match status" value="1"/>
</dbReference>
<evidence type="ECO:0000256" key="7">
    <source>
        <dbReference type="ARBA" id="ARBA00059688"/>
    </source>
</evidence>
<keyword evidence="13" id="KW-1185">Reference proteome</keyword>
<dbReference type="EMBL" id="WEIO01000003">
    <property type="protein sequence ID" value="KAB7707619.1"/>
    <property type="molecule type" value="Genomic_DNA"/>
</dbReference>
<comment type="caution">
    <text evidence="12">The sequence shown here is derived from an EMBL/GenBank/DDBJ whole genome shotgun (WGS) entry which is preliminary data.</text>
</comment>
<dbReference type="FunFam" id="1.10.287.1260:FF:000005">
    <property type="entry name" value="Mechanosensitive ion channel family protein"/>
    <property type="match status" value="1"/>
</dbReference>
<dbReference type="InterPro" id="IPR023408">
    <property type="entry name" value="MscS_beta-dom_sf"/>
</dbReference>
<feature type="transmembrane region" description="Helical" evidence="8">
    <location>
        <begin position="31"/>
        <end position="53"/>
    </location>
</feature>
<feature type="domain" description="Mechanosensitive ion channel MscS C-terminal" evidence="10">
    <location>
        <begin position="190"/>
        <end position="274"/>
    </location>
</feature>
<proteinExistence type="inferred from homology"/>
<dbReference type="InterPro" id="IPR011066">
    <property type="entry name" value="MscS_channel_C_sf"/>
</dbReference>
<dbReference type="Gene3D" id="2.30.30.60">
    <property type="match status" value="1"/>
</dbReference>
<comment type="function">
    <text evidence="7">May play a role in resistance to osmotic downshock.</text>
</comment>
<gene>
    <name evidence="12" type="ORF">F9802_07725</name>
</gene>
<dbReference type="SUPFAM" id="SSF82861">
    <property type="entry name" value="Mechanosensitive channel protein MscS (YggB), transmembrane region"/>
    <property type="match status" value="1"/>
</dbReference>
<dbReference type="InterPro" id="IPR010920">
    <property type="entry name" value="LSM_dom_sf"/>
</dbReference>
<dbReference type="GO" id="GO:0008381">
    <property type="term" value="F:mechanosensitive monoatomic ion channel activity"/>
    <property type="evidence" value="ECO:0007669"/>
    <property type="project" value="InterPro"/>
</dbReference>
<evidence type="ECO:0000259" key="9">
    <source>
        <dbReference type="Pfam" id="PF00924"/>
    </source>
</evidence>
<dbReference type="RefSeq" id="WP_152150606.1">
    <property type="nucleotide sequence ID" value="NZ_WEIO01000003.1"/>
</dbReference>
<feature type="transmembrane region" description="Helical" evidence="8">
    <location>
        <begin position="101"/>
        <end position="121"/>
    </location>
</feature>